<reference evidence="2 3" key="1">
    <citation type="submission" date="2019-04" db="EMBL/GenBank/DDBJ databases">
        <title>Genome sequencing of Clostridium botulinum Groups I-IV and Clostridium butyricum.</title>
        <authorList>
            <person name="Brunt J."/>
            <person name="Van Vliet A.H.M."/>
            <person name="Stringer S.C."/>
            <person name="Carter A.T."/>
            <person name="Peck M.W."/>
        </authorList>
    </citation>
    <scope>NUCLEOTIDE SEQUENCE [LARGE SCALE GENOMIC DNA]</scope>
    <source>
        <strain evidence="2 3">IFR 18/094</strain>
    </source>
</reference>
<feature type="transmembrane region" description="Helical" evidence="1">
    <location>
        <begin position="130"/>
        <end position="151"/>
    </location>
</feature>
<dbReference type="InterPro" id="IPR025699">
    <property type="entry name" value="ABC2_memb-like"/>
</dbReference>
<comment type="caution">
    <text evidence="2">The sequence shown here is derived from an EMBL/GenBank/DDBJ whole genome shotgun (WGS) entry which is preliminary data.</text>
</comment>
<dbReference type="PANTHER" id="PTHR41309:SF2">
    <property type="entry name" value="MEMBRANE PROTEIN"/>
    <property type="match status" value="1"/>
</dbReference>
<dbReference type="PANTHER" id="PTHR41309">
    <property type="entry name" value="MEMBRANE PROTEIN-RELATED"/>
    <property type="match status" value="1"/>
</dbReference>
<keyword evidence="3" id="KW-1185">Reference proteome</keyword>
<evidence type="ECO:0000313" key="3">
    <source>
        <dbReference type="Proteomes" id="UP000473885"/>
    </source>
</evidence>
<keyword evidence="1" id="KW-1133">Transmembrane helix</keyword>
<evidence type="ECO:0000313" key="2">
    <source>
        <dbReference type="EMBL" id="NEZ47008.1"/>
    </source>
</evidence>
<accession>A0A6M0RCV7</accession>
<dbReference type="AlphaFoldDB" id="A0A6M0RCV7"/>
<dbReference type="Pfam" id="PF13346">
    <property type="entry name" value="ABC2_membrane_5"/>
    <property type="match status" value="1"/>
</dbReference>
<feature type="transmembrane region" description="Helical" evidence="1">
    <location>
        <begin position="54"/>
        <end position="76"/>
    </location>
</feature>
<feature type="transmembrane region" description="Helical" evidence="1">
    <location>
        <begin position="30"/>
        <end position="48"/>
    </location>
</feature>
<feature type="transmembrane region" description="Helical" evidence="1">
    <location>
        <begin position="194"/>
        <end position="215"/>
    </location>
</feature>
<proteinExistence type="predicted"/>
<dbReference type="Proteomes" id="UP000473885">
    <property type="component" value="Unassembled WGS sequence"/>
</dbReference>
<protein>
    <submittedName>
        <fullName evidence="2">ABC-2 transporter permease</fullName>
    </submittedName>
</protein>
<dbReference type="EMBL" id="SXDP01000004">
    <property type="protein sequence ID" value="NEZ47008.1"/>
    <property type="molecule type" value="Genomic_DNA"/>
</dbReference>
<evidence type="ECO:0000256" key="1">
    <source>
        <dbReference type="SAM" id="Phobius"/>
    </source>
</evidence>
<gene>
    <name evidence="2" type="ORF">FDF74_07255</name>
</gene>
<feature type="transmembrane region" description="Helical" evidence="1">
    <location>
        <begin position="97"/>
        <end position="118"/>
    </location>
</feature>
<name>A0A6M0RCV7_9CLOT</name>
<organism evidence="2 3">
    <name type="scientific">Clostridium niameyense</name>
    <dbReference type="NCBI Taxonomy" id="1622073"/>
    <lineage>
        <taxon>Bacteria</taxon>
        <taxon>Bacillati</taxon>
        <taxon>Bacillota</taxon>
        <taxon>Clostridia</taxon>
        <taxon>Eubacteriales</taxon>
        <taxon>Clostridiaceae</taxon>
        <taxon>Clostridium</taxon>
    </lineage>
</organism>
<keyword evidence="1" id="KW-0472">Membrane</keyword>
<keyword evidence="1" id="KW-0812">Transmembrane</keyword>
<sequence length="220" mass="25375">MFTKKRIYKGIDYMFNLNLLKKEFLQGKSGLKSIWVIVLVLIFLENKLTTEGVYFYIIFSSVYIFSYTSDAMDNIYKGNYIINSLPVNRHEVVISKYLNRVLITFIFTILCQVISYILKGFEVNPLNFKVAISIIVFITLINSINYLVYFLANPKVSQITTRILYPGIFGGCFGFLSESSQLSISCIINFFTNYLIILLVVIIFIISMSVSLILYPNRDL</sequence>